<feature type="transmembrane region" description="Helical" evidence="2">
    <location>
        <begin position="12"/>
        <end position="33"/>
    </location>
</feature>
<gene>
    <name evidence="3" type="ORF">SPHA_62414</name>
</gene>
<evidence type="ECO:0000256" key="2">
    <source>
        <dbReference type="SAM" id="Phobius"/>
    </source>
</evidence>
<keyword evidence="2" id="KW-0812">Transmembrane</keyword>
<feature type="transmembrane region" description="Helical" evidence="2">
    <location>
        <begin position="100"/>
        <end position="124"/>
    </location>
</feature>
<feature type="transmembrane region" description="Helical" evidence="2">
    <location>
        <begin position="69"/>
        <end position="88"/>
    </location>
</feature>
<keyword evidence="2" id="KW-1133">Transmembrane helix</keyword>
<feature type="transmembrane region" description="Helical" evidence="2">
    <location>
        <begin position="45"/>
        <end position="63"/>
    </location>
</feature>
<proteinExistence type="predicted"/>
<dbReference type="Proteomes" id="UP000597762">
    <property type="component" value="Unassembled WGS sequence"/>
</dbReference>
<dbReference type="AlphaFoldDB" id="A0A812DU63"/>
<protein>
    <submittedName>
        <fullName evidence="3">Uncharacterized protein</fullName>
    </submittedName>
</protein>
<sequence length="224" mass="26693">MHSFFYQTLFYGVFFLFHFISCLFHYSFFISFLSDQFGISLSHRLFFLSFFLSFTFWFLSSIFQFLSFIQFLATFLSFLFFLPSFLSFIRSVSFFPKCSLSLFSFLSFYLSLSCFRRCIFAIHLSTLPFFPKYFHFHANIFFRHCTTRRLFFLLLSFPKIYVAKKKKNDHPSSQHPRNLKLFSSVSESSEPRPNPADHNSLFLPKPTQPPSSRAYCPTIEIHRS</sequence>
<name>A0A812DU63_ACAPH</name>
<feature type="region of interest" description="Disordered" evidence="1">
    <location>
        <begin position="184"/>
        <end position="214"/>
    </location>
</feature>
<reference evidence="3" key="1">
    <citation type="submission" date="2021-01" db="EMBL/GenBank/DDBJ databases">
        <authorList>
            <person name="Li R."/>
            <person name="Bekaert M."/>
        </authorList>
    </citation>
    <scope>NUCLEOTIDE SEQUENCE</scope>
    <source>
        <strain evidence="3">Farmed</strain>
    </source>
</reference>
<evidence type="ECO:0000256" key="1">
    <source>
        <dbReference type="SAM" id="MobiDB-lite"/>
    </source>
</evidence>
<evidence type="ECO:0000313" key="3">
    <source>
        <dbReference type="EMBL" id="CAE1310882.1"/>
    </source>
</evidence>
<comment type="caution">
    <text evidence="3">The sequence shown here is derived from an EMBL/GenBank/DDBJ whole genome shotgun (WGS) entry which is preliminary data.</text>
</comment>
<accession>A0A812DU63</accession>
<evidence type="ECO:0000313" key="4">
    <source>
        <dbReference type="Proteomes" id="UP000597762"/>
    </source>
</evidence>
<keyword evidence="4" id="KW-1185">Reference proteome</keyword>
<dbReference type="EMBL" id="CAHIKZ030004461">
    <property type="protein sequence ID" value="CAE1310882.1"/>
    <property type="molecule type" value="Genomic_DNA"/>
</dbReference>
<organism evidence="3 4">
    <name type="scientific">Acanthosepion pharaonis</name>
    <name type="common">Pharaoh cuttlefish</name>
    <name type="synonym">Sepia pharaonis</name>
    <dbReference type="NCBI Taxonomy" id="158019"/>
    <lineage>
        <taxon>Eukaryota</taxon>
        <taxon>Metazoa</taxon>
        <taxon>Spiralia</taxon>
        <taxon>Lophotrochozoa</taxon>
        <taxon>Mollusca</taxon>
        <taxon>Cephalopoda</taxon>
        <taxon>Coleoidea</taxon>
        <taxon>Decapodiformes</taxon>
        <taxon>Sepiida</taxon>
        <taxon>Sepiina</taxon>
        <taxon>Sepiidae</taxon>
        <taxon>Acanthosepion</taxon>
    </lineage>
</organism>
<keyword evidence="2" id="KW-0472">Membrane</keyword>